<evidence type="ECO:0000256" key="6">
    <source>
        <dbReference type="PROSITE-ProRule" id="PRU00169"/>
    </source>
</evidence>
<dbReference type="FunFam" id="3.40.50.2300:FF:000002">
    <property type="entry name" value="DNA-binding response regulator PhoP"/>
    <property type="match status" value="1"/>
</dbReference>
<evidence type="ECO:0000259" key="8">
    <source>
        <dbReference type="PROSITE" id="PS50110"/>
    </source>
</evidence>
<evidence type="ECO:0000256" key="5">
    <source>
        <dbReference type="ARBA" id="ARBA00023163"/>
    </source>
</evidence>
<evidence type="ECO:0000256" key="7">
    <source>
        <dbReference type="PROSITE-ProRule" id="PRU01091"/>
    </source>
</evidence>
<dbReference type="Gene3D" id="6.10.250.690">
    <property type="match status" value="1"/>
</dbReference>
<evidence type="ECO:0000313" key="10">
    <source>
        <dbReference type="EMBL" id="SMF44448.1"/>
    </source>
</evidence>
<keyword evidence="5" id="KW-0804">Transcription</keyword>
<dbReference type="Pfam" id="PF00486">
    <property type="entry name" value="Trans_reg_C"/>
    <property type="match status" value="1"/>
</dbReference>
<dbReference type="GO" id="GO:0006355">
    <property type="term" value="P:regulation of DNA-templated transcription"/>
    <property type="evidence" value="ECO:0007669"/>
    <property type="project" value="InterPro"/>
</dbReference>
<feature type="modified residue" description="4-aspartylphosphate" evidence="6">
    <location>
        <position position="75"/>
    </location>
</feature>
<organism evidence="10 11">
    <name type="scientific">Trinickia caryophylli</name>
    <name type="common">Paraburkholderia caryophylli</name>
    <dbReference type="NCBI Taxonomy" id="28094"/>
    <lineage>
        <taxon>Bacteria</taxon>
        <taxon>Pseudomonadati</taxon>
        <taxon>Pseudomonadota</taxon>
        <taxon>Betaproteobacteria</taxon>
        <taxon>Burkholderiales</taxon>
        <taxon>Burkholderiaceae</taxon>
        <taxon>Trinickia</taxon>
    </lineage>
</organism>
<dbReference type="PANTHER" id="PTHR48111">
    <property type="entry name" value="REGULATOR OF RPOS"/>
    <property type="match status" value="1"/>
</dbReference>
<dbReference type="InterPro" id="IPR001789">
    <property type="entry name" value="Sig_transdc_resp-reg_receiver"/>
</dbReference>
<keyword evidence="4 7" id="KW-0238">DNA-binding</keyword>
<evidence type="ECO:0000259" key="9">
    <source>
        <dbReference type="PROSITE" id="PS51755"/>
    </source>
</evidence>
<dbReference type="InterPro" id="IPR039420">
    <property type="entry name" value="WalR-like"/>
</dbReference>
<evidence type="ECO:0000256" key="2">
    <source>
        <dbReference type="ARBA" id="ARBA00023012"/>
    </source>
</evidence>
<dbReference type="PROSITE" id="PS51755">
    <property type="entry name" value="OMPR_PHOB"/>
    <property type="match status" value="1"/>
</dbReference>
<keyword evidence="1 6" id="KW-0597">Phosphoprotein</keyword>
<dbReference type="InterPro" id="IPR036388">
    <property type="entry name" value="WH-like_DNA-bd_sf"/>
</dbReference>
<keyword evidence="3" id="KW-0805">Transcription regulation</keyword>
<evidence type="ECO:0000256" key="3">
    <source>
        <dbReference type="ARBA" id="ARBA00023015"/>
    </source>
</evidence>
<accession>A0A1X7F1T8</accession>
<dbReference type="SUPFAM" id="SSF52172">
    <property type="entry name" value="CheY-like"/>
    <property type="match status" value="1"/>
</dbReference>
<evidence type="ECO:0000256" key="4">
    <source>
        <dbReference type="ARBA" id="ARBA00023125"/>
    </source>
</evidence>
<dbReference type="PROSITE" id="PS50110">
    <property type="entry name" value="RESPONSE_REGULATORY"/>
    <property type="match status" value="1"/>
</dbReference>
<dbReference type="SMART" id="SM00448">
    <property type="entry name" value="REC"/>
    <property type="match status" value="1"/>
</dbReference>
<dbReference type="GO" id="GO:0005829">
    <property type="term" value="C:cytosol"/>
    <property type="evidence" value="ECO:0007669"/>
    <property type="project" value="TreeGrafter"/>
</dbReference>
<dbReference type="CDD" id="cd00383">
    <property type="entry name" value="trans_reg_C"/>
    <property type="match status" value="1"/>
</dbReference>
<protein>
    <submittedName>
        <fullName evidence="10">Two component transcriptional regulator, winged helix family</fullName>
    </submittedName>
</protein>
<dbReference type="Gene3D" id="3.40.50.2300">
    <property type="match status" value="1"/>
</dbReference>
<sequence length="245" mass="27344">MLTVRLGKTRIRPEYRAVQRKDKIMRILVVEDDAPIGAAIRSRLTRLGHAVDLETDGATASSLIGVEHFDLVVLDVMLPSLDGFTILRRMRGAGSTTPVLLLTARSTIDDRVSGLGLGADDYLVKPFDYRELEARVQALLRRQSGHANDVVRIAGLMVDRSSRLAELDGTSLALSRREFALLEILASRPQRVFSKEELLSQLFSYDREPTPNAVEQYVTRLRRKLAQSSVEIRTVRGMGYQIAAL</sequence>
<dbReference type="CDD" id="cd17624">
    <property type="entry name" value="REC_OmpR_PmrA-like"/>
    <property type="match status" value="1"/>
</dbReference>
<dbReference type="InterPro" id="IPR001867">
    <property type="entry name" value="OmpR/PhoB-type_DNA-bd"/>
</dbReference>
<dbReference type="Pfam" id="PF00072">
    <property type="entry name" value="Response_reg"/>
    <property type="match status" value="1"/>
</dbReference>
<dbReference type="STRING" id="28094.SAMN06295900_10752"/>
<gene>
    <name evidence="10" type="ORF">SAMN06295900_10752</name>
</gene>
<keyword evidence="2" id="KW-0902">Two-component regulatory system</keyword>
<dbReference type="InterPro" id="IPR011006">
    <property type="entry name" value="CheY-like_superfamily"/>
</dbReference>
<dbReference type="Gene3D" id="1.10.10.10">
    <property type="entry name" value="Winged helix-like DNA-binding domain superfamily/Winged helix DNA-binding domain"/>
    <property type="match status" value="1"/>
</dbReference>
<dbReference type="GO" id="GO:0000976">
    <property type="term" value="F:transcription cis-regulatory region binding"/>
    <property type="evidence" value="ECO:0007669"/>
    <property type="project" value="TreeGrafter"/>
</dbReference>
<name>A0A1X7F1T8_TRICW</name>
<dbReference type="PANTHER" id="PTHR48111:SF67">
    <property type="entry name" value="TRANSCRIPTIONAL REGULATORY PROTEIN TCTD"/>
    <property type="match status" value="1"/>
</dbReference>
<reference evidence="11" key="1">
    <citation type="submission" date="2017-04" db="EMBL/GenBank/DDBJ databases">
        <authorList>
            <person name="Varghese N."/>
            <person name="Submissions S."/>
        </authorList>
    </citation>
    <scope>NUCLEOTIDE SEQUENCE [LARGE SCALE GENOMIC DNA]</scope>
    <source>
        <strain evidence="11">Ballard 720</strain>
    </source>
</reference>
<feature type="DNA-binding region" description="OmpR/PhoB-type" evidence="7">
    <location>
        <begin position="148"/>
        <end position="244"/>
    </location>
</feature>
<dbReference type="GO" id="GO:0000156">
    <property type="term" value="F:phosphorelay response regulator activity"/>
    <property type="evidence" value="ECO:0007669"/>
    <property type="project" value="TreeGrafter"/>
</dbReference>
<evidence type="ECO:0000313" key="11">
    <source>
        <dbReference type="Proteomes" id="UP000192911"/>
    </source>
</evidence>
<dbReference type="GO" id="GO:0032993">
    <property type="term" value="C:protein-DNA complex"/>
    <property type="evidence" value="ECO:0007669"/>
    <property type="project" value="TreeGrafter"/>
</dbReference>
<dbReference type="Proteomes" id="UP000192911">
    <property type="component" value="Unassembled WGS sequence"/>
</dbReference>
<evidence type="ECO:0000256" key="1">
    <source>
        <dbReference type="ARBA" id="ARBA00022553"/>
    </source>
</evidence>
<dbReference type="SMART" id="SM00862">
    <property type="entry name" value="Trans_reg_C"/>
    <property type="match status" value="1"/>
</dbReference>
<feature type="domain" description="OmpR/PhoB-type" evidence="9">
    <location>
        <begin position="148"/>
        <end position="244"/>
    </location>
</feature>
<keyword evidence="11" id="KW-1185">Reference proteome</keyword>
<dbReference type="AlphaFoldDB" id="A0A1X7F1T8"/>
<dbReference type="EMBL" id="FXAH01000007">
    <property type="protein sequence ID" value="SMF44448.1"/>
    <property type="molecule type" value="Genomic_DNA"/>
</dbReference>
<proteinExistence type="predicted"/>
<feature type="domain" description="Response regulatory" evidence="8">
    <location>
        <begin position="26"/>
        <end position="140"/>
    </location>
</feature>